<protein>
    <recommendedName>
        <fullName evidence="4">Class I SAM-dependent methyltransferase</fullName>
    </recommendedName>
</protein>
<dbReference type="Gene3D" id="3.40.50.150">
    <property type="entry name" value="Vaccinia Virus protein VP39"/>
    <property type="match status" value="1"/>
</dbReference>
<organism evidence="2 3">
    <name type="scientific">Chrysophaeum taylorii</name>
    <dbReference type="NCBI Taxonomy" id="2483200"/>
    <lineage>
        <taxon>Eukaryota</taxon>
        <taxon>Sar</taxon>
        <taxon>Stramenopiles</taxon>
        <taxon>Ochrophyta</taxon>
        <taxon>Pelagophyceae</taxon>
        <taxon>Pelagomonadales</taxon>
        <taxon>Pelagomonadaceae</taxon>
        <taxon>Chrysophaeum</taxon>
    </lineage>
</organism>
<dbReference type="Pfam" id="PF13489">
    <property type="entry name" value="Methyltransf_23"/>
    <property type="match status" value="1"/>
</dbReference>
<dbReference type="SUPFAM" id="SSF53335">
    <property type="entry name" value="S-adenosyl-L-methionine-dependent methyltransferases"/>
    <property type="match status" value="1"/>
</dbReference>
<comment type="caution">
    <text evidence="2">The sequence shown here is derived from an EMBL/GenBank/DDBJ whole genome shotgun (WGS) entry which is preliminary data.</text>
</comment>
<evidence type="ECO:0000256" key="1">
    <source>
        <dbReference type="SAM" id="MobiDB-lite"/>
    </source>
</evidence>
<dbReference type="Proteomes" id="UP001230188">
    <property type="component" value="Unassembled WGS sequence"/>
</dbReference>
<keyword evidence="3" id="KW-1185">Reference proteome</keyword>
<sequence>MKIASATARSLAIGHATPRPSVSPLTGLANLAVAVMHHPQFRDRKSSNVSKRASIRGSVPRPARPGANLRREYNAVFGRDFGTAAPAFVERRALAQLKFLEGVPFGRVAEVGAGWGALASLLSRTNEVECYELDSRAVDYMRQKGLNATLGALEHQSHEQFDLVASSMMLEHLPRPLDALKAWRRCLSPEGHLFLEIPLENPCLTGQYRGPPQAPPPSGPECDY</sequence>
<dbReference type="PANTHER" id="PTHR43861">
    <property type="entry name" value="TRANS-ACONITATE 2-METHYLTRANSFERASE-RELATED"/>
    <property type="match status" value="1"/>
</dbReference>
<evidence type="ECO:0000313" key="2">
    <source>
        <dbReference type="EMBL" id="KAJ8609349.1"/>
    </source>
</evidence>
<evidence type="ECO:0000313" key="3">
    <source>
        <dbReference type="Proteomes" id="UP001230188"/>
    </source>
</evidence>
<accession>A0AAD7XNI1</accession>
<dbReference type="InterPro" id="IPR029063">
    <property type="entry name" value="SAM-dependent_MTases_sf"/>
</dbReference>
<evidence type="ECO:0008006" key="4">
    <source>
        <dbReference type="Google" id="ProtNLM"/>
    </source>
</evidence>
<name>A0AAD7XNI1_9STRA</name>
<dbReference type="AlphaFoldDB" id="A0AAD7XNI1"/>
<gene>
    <name evidence="2" type="ORF">CTAYLR_009307</name>
</gene>
<reference evidence="2" key="1">
    <citation type="submission" date="2023-01" db="EMBL/GenBank/DDBJ databases">
        <title>Metagenome sequencing of chrysophaentin producing Chrysophaeum taylorii.</title>
        <authorList>
            <person name="Davison J."/>
            <person name="Bewley C."/>
        </authorList>
    </citation>
    <scope>NUCLEOTIDE SEQUENCE</scope>
    <source>
        <strain evidence="2">NIES-1699</strain>
    </source>
</reference>
<proteinExistence type="predicted"/>
<dbReference type="CDD" id="cd02440">
    <property type="entry name" value="AdoMet_MTases"/>
    <property type="match status" value="1"/>
</dbReference>
<dbReference type="EMBL" id="JAQMWT010000141">
    <property type="protein sequence ID" value="KAJ8609349.1"/>
    <property type="molecule type" value="Genomic_DNA"/>
</dbReference>
<feature type="region of interest" description="Disordered" evidence="1">
    <location>
        <begin position="42"/>
        <end position="64"/>
    </location>
</feature>